<feature type="domain" description="DUF3857" evidence="3">
    <location>
        <begin position="57"/>
        <end position="214"/>
    </location>
</feature>
<sequence length="636" mass="72194">MRNNIILALLLSAIGGMVQAQNYNVQLIPDSISKKADAVTRYEELHIIIKSNSKAIIQHKYAITIFNEDGDDYAAYSNSYNKMEDLSDISGNLYDAMGKKIKSVKKKDIEDVAVRDGMSLIRDDRTKSHNFNWKQYPYTIEYEDEQTYNSIFFLPYWLPFKNYYYGVQNSKFIVETPPNYNLRIKAIQYPGKPRIINDANGSTYTWEISNKPPVVYEPLSPSFFELFTNVFIAPTEFTYGNYQGNMSSWQSFGKFVIDLNKDRDALPENVRNDVHRIVNGLNTKEEKIKALYKYMQSNTRYINIVIGISGWQPFDAASVSTNKYGDCKALSNFMVSLLKEAGIKANYVLINSGKKVNDGLTDDFPAPYFNHAICCVPNGKDTIWLECTSQTESAGFMGSFTGNREALLIADDGGHVVRTPRYTSKENQQIRKVIATISETGDLSATVNTNFTGIKEELPHSLIHDASKEIREKYLNNAINLPTYKVEKFDYTEHQDIMPSADELLQISSTAYATVSGKRLFIQPNLFNKSNAKLSKDSARVNPIYIADAYKEIDSISITIPAGYTPEAIPANTSINNKFGSYSISYKVQGNKIELVRTEICDKNQFPATDYTELVKYYEAMYKADRNRIVFVKKDS</sequence>
<evidence type="ECO:0000259" key="2">
    <source>
        <dbReference type="Pfam" id="PF01841"/>
    </source>
</evidence>
<keyword evidence="6" id="KW-1185">Reference proteome</keyword>
<evidence type="ECO:0000256" key="1">
    <source>
        <dbReference type="SAM" id="SignalP"/>
    </source>
</evidence>
<dbReference type="InterPro" id="IPR038765">
    <property type="entry name" value="Papain-like_cys_pep_sf"/>
</dbReference>
<evidence type="ECO:0000259" key="4">
    <source>
        <dbReference type="Pfam" id="PF12970"/>
    </source>
</evidence>
<dbReference type="Pfam" id="PF12969">
    <property type="entry name" value="DUF3857"/>
    <property type="match status" value="1"/>
</dbReference>
<evidence type="ECO:0000259" key="3">
    <source>
        <dbReference type="Pfam" id="PF12969"/>
    </source>
</evidence>
<feature type="chain" id="PRO_5035317142" evidence="1">
    <location>
        <begin position="21"/>
        <end position="636"/>
    </location>
</feature>
<keyword evidence="1" id="KW-0732">Signal</keyword>
<dbReference type="Proteomes" id="UP000598971">
    <property type="component" value="Unassembled WGS sequence"/>
</dbReference>
<dbReference type="EMBL" id="WHPF01000009">
    <property type="protein sequence ID" value="NNV56612.1"/>
    <property type="molecule type" value="Genomic_DNA"/>
</dbReference>
<proteinExistence type="predicted"/>
<dbReference type="Gene3D" id="2.60.120.1130">
    <property type="match status" value="1"/>
</dbReference>
<feature type="domain" description="DUF3858" evidence="4">
    <location>
        <begin position="537"/>
        <end position="630"/>
    </location>
</feature>
<dbReference type="Pfam" id="PF01841">
    <property type="entry name" value="Transglut_core"/>
    <property type="match status" value="1"/>
</dbReference>
<evidence type="ECO:0000313" key="5">
    <source>
        <dbReference type="EMBL" id="NNV56612.1"/>
    </source>
</evidence>
<dbReference type="InterPro" id="IPR024544">
    <property type="entry name" value="DUF3858"/>
</dbReference>
<dbReference type="SUPFAM" id="SSF54001">
    <property type="entry name" value="Cysteine proteinases"/>
    <property type="match status" value="1"/>
</dbReference>
<dbReference type="AlphaFoldDB" id="A0A8J8JS65"/>
<dbReference type="RefSeq" id="WP_171608553.1">
    <property type="nucleotide sequence ID" value="NZ_WHPF01000009.1"/>
</dbReference>
<dbReference type="Gene3D" id="2.60.40.3140">
    <property type="match status" value="1"/>
</dbReference>
<feature type="domain" description="Transglutaminase-like" evidence="2">
    <location>
        <begin position="275"/>
        <end position="351"/>
    </location>
</feature>
<evidence type="ECO:0000313" key="6">
    <source>
        <dbReference type="Proteomes" id="UP000598971"/>
    </source>
</evidence>
<dbReference type="InterPro" id="IPR002931">
    <property type="entry name" value="Transglutaminase-like"/>
</dbReference>
<feature type="signal peptide" evidence="1">
    <location>
        <begin position="1"/>
        <end position="20"/>
    </location>
</feature>
<dbReference type="Pfam" id="PF12970">
    <property type="entry name" value="DUF3858"/>
    <property type="match status" value="1"/>
</dbReference>
<name>A0A8J8JS65_9BACT</name>
<gene>
    <name evidence="5" type="ORF">GD597_14160</name>
</gene>
<accession>A0A8J8JS65</accession>
<organism evidence="5 6">
    <name type="scientific">Limnovirga soli</name>
    <dbReference type="NCBI Taxonomy" id="2656915"/>
    <lineage>
        <taxon>Bacteria</taxon>
        <taxon>Pseudomonadati</taxon>
        <taxon>Bacteroidota</taxon>
        <taxon>Chitinophagia</taxon>
        <taxon>Chitinophagales</taxon>
        <taxon>Chitinophagaceae</taxon>
        <taxon>Limnovirga</taxon>
    </lineage>
</organism>
<dbReference type="Gene3D" id="3.10.620.30">
    <property type="match status" value="1"/>
</dbReference>
<dbReference type="InterPro" id="IPR024618">
    <property type="entry name" value="DUF3857"/>
</dbReference>
<comment type="caution">
    <text evidence="5">The sequence shown here is derived from an EMBL/GenBank/DDBJ whole genome shotgun (WGS) entry which is preliminary data.</text>
</comment>
<protein>
    <submittedName>
        <fullName evidence="5">DUF3857 domain-containing protein</fullName>
    </submittedName>
</protein>
<reference evidence="5" key="1">
    <citation type="submission" date="2019-10" db="EMBL/GenBank/DDBJ databases">
        <title>Draft genome sequence of Panacibacter sp. KCS-6.</title>
        <authorList>
            <person name="Yim K.J."/>
        </authorList>
    </citation>
    <scope>NUCLEOTIDE SEQUENCE</scope>
    <source>
        <strain evidence="5">KCS-6</strain>
    </source>
</reference>